<keyword evidence="1" id="KW-0378">Hydrolase</keyword>
<name>A0A3B0VP76_9ZZZZ</name>
<keyword evidence="3" id="KW-0443">Lipid metabolism</keyword>
<dbReference type="PANTHER" id="PTHR10272:SF0">
    <property type="entry name" value="PLATELET-ACTIVATING FACTOR ACETYLHYDROLASE"/>
    <property type="match status" value="1"/>
</dbReference>
<dbReference type="GO" id="GO:0003847">
    <property type="term" value="F:1-alkyl-2-acetylglycerophosphocholine esterase activity"/>
    <property type="evidence" value="ECO:0007669"/>
    <property type="project" value="TreeGrafter"/>
</dbReference>
<dbReference type="AlphaFoldDB" id="A0A3B0VP76"/>
<proteinExistence type="predicted"/>
<keyword evidence="2" id="KW-0442">Lipid degradation</keyword>
<accession>A0A3B0VP76</accession>
<dbReference type="GO" id="GO:0016042">
    <property type="term" value="P:lipid catabolic process"/>
    <property type="evidence" value="ECO:0007669"/>
    <property type="project" value="UniProtKB-KW"/>
</dbReference>
<evidence type="ECO:0000313" key="4">
    <source>
        <dbReference type="EMBL" id="VAW42083.1"/>
    </source>
</evidence>
<evidence type="ECO:0008006" key="5">
    <source>
        <dbReference type="Google" id="ProtNLM"/>
    </source>
</evidence>
<gene>
    <name evidence="4" type="ORF">MNBD_CHLOROFLEXI01-1349</name>
</gene>
<dbReference type="EMBL" id="UOEU01000888">
    <property type="protein sequence ID" value="VAW42083.1"/>
    <property type="molecule type" value="Genomic_DNA"/>
</dbReference>
<sequence length="376" mass="41482">FTWLIAVALPVAMPVPRLPDPTGPYAIGTFSSYLVDNGRLETYTEDPNDKRELMVQVWYPAANRDGEPASYIENLDIAGPVVAEQFDLPSFLLNHINLTKLDVWQNVPPAPDGSPFPIIIFSHGLTGLRTQNTIMVRELVSHGYIVAAIDHTYANALSIFPDGRVFVYDPSRIFPSGEATPEEAKPLVQVWANDIAFLLDEMAKWQQDSEHLLNGRTDLNRVGVFGHSTGGGAAVQFCMQDGRCQAGLGLDSWVLPVADSVLVQGPSQPFLFLGTPRWLGEDNQARGRIIFDNLSQDGYLLTLADTAHYDFTDLPILTPLTPQLGLSGKIDSATSIGIQNEYLLAFFNQYLKEIPSPLLTTPSAYPELTVEWNLRP</sequence>
<evidence type="ECO:0000256" key="2">
    <source>
        <dbReference type="ARBA" id="ARBA00022963"/>
    </source>
</evidence>
<dbReference type="PANTHER" id="PTHR10272">
    <property type="entry name" value="PLATELET-ACTIVATING FACTOR ACETYLHYDROLASE"/>
    <property type="match status" value="1"/>
</dbReference>
<dbReference type="Gene3D" id="3.40.50.1820">
    <property type="entry name" value="alpha/beta hydrolase"/>
    <property type="match status" value="1"/>
</dbReference>
<dbReference type="Pfam" id="PF03403">
    <property type="entry name" value="PAF-AH_p_II"/>
    <property type="match status" value="2"/>
</dbReference>
<feature type="non-terminal residue" evidence="4">
    <location>
        <position position="1"/>
    </location>
</feature>
<reference evidence="4" key="1">
    <citation type="submission" date="2018-06" db="EMBL/GenBank/DDBJ databases">
        <authorList>
            <person name="Zhirakovskaya E."/>
        </authorList>
    </citation>
    <scope>NUCLEOTIDE SEQUENCE</scope>
</reference>
<evidence type="ECO:0000256" key="1">
    <source>
        <dbReference type="ARBA" id="ARBA00022801"/>
    </source>
</evidence>
<evidence type="ECO:0000256" key="3">
    <source>
        <dbReference type="ARBA" id="ARBA00023098"/>
    </source>
</evidence>
<dbReference type="InterPro" id="IPR029058">
    <property type="entry name" value="AB_hydrolase_fold"/>
</dbReference>
<organism evidence="4">
    <name type="scientific">hydrothermal vent metagenome</name>
    <dbReference type="NCBI Taxonomy" id="652676"/>
    <lineage>
        <taxon>unclassified sequences</taxon>
        <taxon>metagenomes</taxon>
        <taxon>ecological metagenomes</taxon>
    </lineage>
</organism>
<dbReference type="SUPFAM" id="SSF53474">
    <property type="entry name" value="alpha/beta-Hydrolases"/>
    <property type="match status" value="1"/>
</dbReference>
<protein>
    <recommendedName>
        <fullName evidence="5">1-alkyl-2-acetylglycerophosphocholine esterase</fullName>
    </recommendedName>
</protein>